<dbReference type="SUPFAM" id="SSF49354">
    <property type="entry name" value="PapD-like"/>
    <property type="match status" value="1"/>
</dbReference>
<dbReference type="InterPro" id="IPR013783">
    <property type="entry name" value="Ig-like_fold"/>
</dbReference>
<dbReference type="InterPro" id="IPR051774">
    <property type="entry name" value="Sperm-specific_class_P"/>
</dbReference>
<organism evidence="2 3">
    <name type="scientific">Ditylenchus destructor</name>
    <dbReference type="NCBI Taxonomy" id="166010"/>
    <lineage>
        <taxon>Eukaryota</taxon>
        <taxon>Metazoa</taxon>
        <taxon>Ecdysozoa</taxon>
        <taxon>Nematoda</taxon>
        <taxon>Chromadorea</taxon>
        <taxon>Rhabditida</taxon>
        <taxon>Tylenchina</taxon>
        <taxon>Tylenchomorpha</taxon>
        <taxon>Sphaerularioidea</taxon>
        <taxon>Anguinidae</taxon>
        <taxon>Anguininae</taxon>
        <taxon>Ditylenchus</taxon>
    </lineage>
</organism>
<dbReference type="PANTHER" id="PTHR22947">
    <property type="entry name" value="MAJOR SPERM PROTEIN"/>
    <property type="match status" value="1"/>
</dbReference>
<dbReference type="EMBL" id="JAKKPZ010000007">
    <property type="protein sequence ID" value="KAI1719060.1"/>
    <property type="molecule type" value="Genomic_DNA"/>
</dbReference>
<dbReference type="InterPro" id="IPR008962">
    <property type="entry name" value="PapD-like_sf"/>
</dbReference>
<reference evidence="2" key="1">
    <citation type="submission" date="2022-01" db="EMBL/GenBank/DDBJ databases">
        <title>Genome Sequence Resource for Two Populations of Ditylenchus destructor, the Migratory Endoparasitic Phytonematode.</title>
        <authorList>
            <person name="Zhang H."/>
            <person name="Lin R."/>
            <person name="Xie B."/>
        </authorList>
    </citation>
    <scope>NUCLEOTIDE SEQUENCE</scope>
    <source>
        <strain evidence="2">BazhouSP</strain>
    </source>
</reference>
<name>A0AAD4NAA3_9BILA</name>
<gene>
    <name evidence="2" type="ORF">DdX_06181</name>
</gene>
<feature type="domain" description="MSP" evidence="1">
    <location>
        <begin position="1"/>
        <end position="116"/>
    </location>
</feature>
<sequence>MDEVPPLTADPPLLNVASSGGISVHQLVNSASTRLAFKVRSSNNEHYRLKPVYGIIEPNAATPIEVTRTAGPPKEDKLVIQFMEAPSGIATTAETAQELFKNGNPMAELILPMSAK</sequence>
<dbReference type="PANTHER" id="PTHR22947:SF7">
    <property type="entry name" value="MSP DOMAIN-CONTAINING PROTEIN-RELATED"/>
    <property type="match status" value="1"/>
</dbReference>
<dbReference type="AlphaFoldDB" id="A0AAD4NAA3"/>
<dbReference type="Gene3D" id="2.60.40.10">
    <property type="entry name" value="Immunoglobulins"/>
    <property type="match status" value="1"/>
</dbReference>
<protein>
    <submittedName>
        <fullName evidence="2">MSP (Major sperm protein) domain-containing protein</fullName>
    </submittedName>
</protein>
<evidence type="ECO:0000313" key="3">
    <source>
        <dbReference type="Proteomes" id="UP001201812"/>
    </source>
</evidence>
<dbReference type="PROSITE" id="PS50202">
    <property type="entry name" value="MSP"/>
    <property type="match status" value="1"/>
</dbReference>
<evidence type="ECO:0000259" key="1">
    <source>
        <dbReference type="PROSITE" id="PS50202"/>
    </source>
</evidence>
<accession>A0AAD4NAA3</accession>
<proteinExistence type="predicted"/>
<comment type="caution">
    <text evidence="2">The sequence shown here is derived from an EMBL/GenBank/DDBJ whole genome shotgun (WGS) entry which is preliminary data.</text>
</comment>
<dbReference type="Pfam" id="PF00635">
    <property type="entry name" value="Motile_Sperm"/>
    <property type="match status" value="1"/>
</dbReference>
<dbReference type="Proteomes" id="UP001201812">
    <property type="component" value="Unassembled WGS sequence"/>
</dbReference>
<evidence type="ECO:0000313" key="2">
    <source>
        <dbReference type="EMBL" id="KAI1719060.1"/>
    </source>
</evidence>
<dbReference type="InterPro" id="IPR000535">
    <property type="entry name" value="MSP_dom"/>
</dbReference>
<keyword evidence="3" id="KW-1185">Reference proteome</keyword>